<dbReference type="RefSeq" id="WP_103790638.1">
    <property type="nucleotide sequence ID" value="NZ_PQVF01000018.1"/>
</dbReference>
<proteinExistence type="predicted"/>
<dbReference type="InterPro" id="IPR008969">
    <property type="entry name" value="CarboxyPept-like_regulatory"/>
</dbReference>
<comment type="caution">
    <text evidence="2">The sequence shown here is derived from an EMBL/GenBank/DDBJ whole genome shotgun (WGS) entry which is preliminary data.</text>
</comment>
<accession>A0A2S4ZX00</accession>
<organism evidence="2 3">
    <name type="scientific">Solitalea longa</name>
    <dbReference type="NCBI Taxonomy" id="2079460"/>
    <lineage>
        <taxon>Bacteria</taxon>
        <taxon>Pseudomonadati</taxon>
        <taxon>Bacteroidota</taxon>
        <taxon>Sphingobacteriia</taxon>
        <taxon>Sphingobacteriales</taxon>
        <taxon>Sphingobacteriaceae</taxon>
        <taxon>Solitalea</taxon>
    </lineage>
</organism>
<feature type="signal peptide" evidence="1">
    <location>
        <begin position="1"/>
        <end position="19"/>
    </location>
</feature>
<dbReference type="Pfam" id="PF13715">
    <property type="entry name" value="CarbopepD_reg_2"/>
    <property type="match status" value="1"/>
</dbReference>
<evidence type="ECO:0000256" key="1">
    <source>
        <dbReference type="SAM" id="SignalP"/>
    </source>
</evidence>
<dbReference type="Gene3D" id="2.60.40.1120">
    <property type="entry name" value="Carboxypeptidase-like, regulatory domain"/>
    <property type="match status" value="1"/>
</dbReference>
<protein>
    <recommendedName>
        <fullName evidence="4">Carboxypeptidase-like regulatory domain-containing protein</fullName>
    </recommendedName>
</protein>
<dbReference type="EMBL" id="PQVF01000018">
    <property type="protein sequence ID" value="POY34816.1"/>
    <property type="molecule type" value="Genomic_DNA"/>
</dbReference>
<gene>
    <name evidence="2" type="ORF">C3K47_18430</name>
</gene>
<dbReference type="OrthoDB" id="983143at2"/>
<dbReference type="Pfam" id="PF18939">
    <property type="entry name" value="DUF5686"/>
    <property type="match status" value="1"/>
</dbReference>
<name>A0A2S4ZX00_9SPHI</name>
<dbReference type="AlphaFoldDB" id="A0A2S4ZX00"/>
<keyword evidence="3" id="KW-1185">Reference proteome</keyword>
<keyword evidence="1" id="KW-0732">Signal</keyword>
<evidence type="ECO:0000313" key="2">
    <source>
        <dbReference type="EMBL" id="POY34816.1"/>
    </source>
</evidence>
<dbReference type="Proteomes" id="UP000236893">
    <property type="component" value="Unassembled WGS sequence"/>
</dbReference>
<sequence length="819" mass="93352">MLRSLVSLLLIVLSKTLLAATISGKVTDVNGKPVSFANVYLENTTIGTTANAEGFYSLKVEAGSYKILFKSIGFKQIVRQVTISSASIELNVQLEQEVFSLNEVKVSANAEDPAYEVIRNAIKKRKAHLNEVNGYSCDVYIKGLQRLNGAPKKFLGVDVDQIGKEMGLDSNRRGILYLSESESKFNFQSPDKIREEMISSKVSGRSNGFSFNQSSDLMINLYENLVNLDQLSPRGLVSPISENALFYYRYRLTGTTTVGDLLINKIELIPRRKNDPVFRGFIYIIENSWRLYSADVLLTQDAQIRVLDSLTISQQYYPANNKVWMLASQKFSFNGSFLGFKFAGDYIGVYKNYDINPKFPKNFFTGEVLKVTKESNKKDSLYWAQARPVPLTSEEKTDYIRKDSIETLRKSPVYLDSIDRKSNKLKPLSLVLGGYTYRQRYKKQTWQFSPILLDNLQFNTVEGVNLTLRGSFRKNYESRQNYSIIPEIRYGFSNQHFNGNVQAYYHFDPVKSGSVSLKIGTEVVDFNNQGSMTPLFNTYNTLVYASNYMKLYERQFVTASFSRELANGVQFNAIVDYAKRLPLVNSNFYSFKPEPEHEFTANNPYYGLNNDPAFVKNQALTVTLGTIITFGSEYVTRPDGKFYVGSKWPKLALNYRGGLPVLNSDVDYHMVSARLYDSGIRLGLLGNVAYSVGAGKFLSSTSAWFMDYMQFKGNRVTFYEGSSSSVFRFLDYYGYSTQDYYLEGHAEHNFSGFFMNKIPLLRKLRLEEIVGANYLQTEKLNSHTELYLGLQRLLFRAEFGFSWMDGKSYQSAFRLSTSF</sequence>
<evidence type="ECO:0000313" key="3">
    <source>
        <dbReference type="Proteomes" id="UP000236893"/>
    </source>
</evidence>
<feature type="chain" id="PRO_5015486465" description="Carboxypeptidase-like regulatory domain-containing protein" evidence="1">
    <location>
        <begin position="20"/>
        <end position="819"/>
    </location>
</feature>
<evidence type="ECO:0008006" key="4">
    <source>
        <dbReference type="Google" id="ProtNLM"/>
    </source>
</evidence>
<dbReference type="SUPFAM" id="SSF49464">
    <property type="entry name" value="Carboxypeptidase regulatory domain-like"/>
    <property type="match status" value="1"/>
</dbReference>
<dbReference type="InterPro" id="IPR043741">
    <property type="entry name" value="DUF5686"/>
</dbReference>
<reference evidence="2 3" key="1">
    <citation type="submission" date="2018-01" db="EMBL/GenBank/DDBJ databases">
        <authorList>
            <person name="Gaut B.S."/>
            <person name="Morton B.R."/>
            <person name="Clegg M.T."/>
            <person name="Duvall M.R."/>
        </authorList>
    </citation>
    <scope>NUCLEOTIDE SEQUENCE [LARGE SCALE GENOMIC DNA]</scope>
    <source>
        <strain evidence="2 3">HR-AV</strain>
    </source>
</reference>